<dbReference type="CDD" id="cd10917">
    <property type="entry name" value="CE4_NodB_like_6s_7s"/>
    <property type="match status" value="1"/>
</dbReference>
<gene>
    <name evidence="2" type="ORF">ACFQ0E_07320</name>
</gene>
<keyword evidence="3" id="KW-1185">Reference proteome</keyword>
<dbReference type="SUPFAM" id="SSF88713">
    <property type="entry name" value="Glycoside hydrolase/deacetylase"/>
    <property type="match status" value="1"/>
</dbReference>
<dbReference type="Proteomes" id="UP001597110">
    <property type="component" value="Unassembled WGS sequence"/>
</dbReference>
<name>A0ABW2YBX6_9GAMM</name>
<dbReference type="RefSeq" id="WP_386823038.1">
    <property type="nucleotide sequence ID" value="NZ_JBHTIF010000001.1"/>
</dbReference>
<comment type="caution">
    <text evidence="2">The sequence shown here is derived from an EMBL/GenBank/DDBJ whole genome shotgun (WGS) entry which is preliminary data.</text>
</comment>
<organism evidence="2 3">
    <name type="scientific">Lysobacter brunescens</name>
    <dbReference type="NCBI Taxonomy" id="262323"/>
    <lineage>
        <taxon>Bacteria</taxon>
        <taxon>Pseudomonadati</taxon>
        <taxon>Pseudomonadota</taxon>
        <taxon>Gammaproteobacteria</taxon>
        <taxon>Lysobacterales</taxon>
        <taxon>Lysobacteraceae</taxon>
        <taxon>Lysobacter</taxon>
    </lineage>
</organism>
<evidence type="ECO:0000259" key="1">
    <source>
        <dbReference type="PROSITE" id="PS51677"/>
    </source>
</evidence>
<sequence length="211" mass="24680">MNPRPKKLQVLQWLPTRWVLTRGSRRRRVLYLTFDDGPHPEHTPVLLDLLARHRVRATFYLIGQQVERHAELVRRIVSEGHALGNHSWSHPHFDRLPLAEQRREIEHTERLLARFDGQARHDFRPPRGVMPVPMVLDCIRRGRRIAFWSYDSLDYSQRPAETLVEVARRHPPRPGDIVLMHDDGGLSLRMLETLLPLWQADGFAFEPLASA</sequence>
<evidence type="ECO:0000313" key="2">
    <source>
        <dbReference type="EMBL" id="MFD0725413.1"/>
    </source>
</evidence>
<dbReference type="InterPro" id="IPR050248">
    <property type="entry name" value="Polysacc_deacetylase_ArnD"/>
</dbReference>
<dbReference type="EMBL" id="JBHTIF010000001">
    <property type="protein sequence ID" value="MFD0725413.1"/>
    <property type="molecule type" value="Genomic_DNA"/>
</dbReference>
<evidence type="ECO:0000313" key="3">
    <source>
        <dbReference type="Proteomes" id="UP001597110"/>
    </source>
</evidence>
<dbReference type="InterPro" id="IPR002509">
    <property type="entry name" value="NODB_dom"/>
</dbReference>
<proteinExistence type="predicted"/>
<accession>A0ABW2YBX6</accession>
<dbReference type="EC" id="3.-.-.-" evidence="2"/>
<dbReference type="Gene3D" id="3.20.20.370">
    <property type="entry name" value="Glycoside hydrolase/deacetylase"/>
    <property type="match status" value="1"/>
</dbReference>
<dbReference type="InterPro" id="IPR011330">
    <property type="entry name" value="Glyco_hydro/deAcase_b/a-brl"/>
</dbReference>
<dbReference type="PROSITE" id="PS51677">
    <property type="entry name" value="NODB"/>
    <property type="match status" value="1"/>
</dbReference>
<reference evidence="3" key="1">
    <citation type="journal article" date="2019" name="Int. J. Syst. Evol. Microbiol.">
        <title>The Global Catalogue of Microorganisms (GCM) 10K type strain sequencing project: providing services to taxonomists for standard genome sequencing and annotation.</title>
        <authorList>
            <consortium name="The Broad Institute Genomics Platform"/>
            <consortium name="The Broad Institute Genome Sequencing Center for Infectious Disease"/>
            <person name="Wu L."/>
            <person name="Ma J."/>
        </authorList>
    </citation>
    <scope>NUCLEOTIDE SEQUENCE [LARGE SCALE GENOMIC DNA]</scope>
    <source>
        <strain evidence="3">CCUG 55585</strain>
    </source>
</reference>
<keyword evidence="2" id="KW-0378">Hydrolase</keyword>
<protein>
    <submittedName>
        <fullName evidence="2">Polysaccharide deacetylase family protein</fullName>
        <ecNumber evidence="2">3.-.-.-</ecNumber>
    </submittedName>
</protein>
<dbReference type="PANTHER" id="PTHR10587">
    <property type="entry name" value="GLYCOSYL TRANSFERASE-RELATED"/>
    <property type="match status" value="1"/>
</dbReference>
<feature type="domain" description="NodB homology" evidence="1">
    <location>
        <begin position="28"/>
        <end position="206"/>
    </location>
</feature>
<dbReference type="GO" id="GO:0016787">
    <property type="term" value="F:hydrolase activity"/>
    <property type="evidence" value="ECO:0007669"/>
    <property type="project" value="UniProtKB-KW"/>
</dbReference>
<dbReference type="Pfam" id="PF01522">
    <property type="entry name" value="Polysacc_deac_1"/>
    <property type="match status" value="1"/>
</dbReference>